<feature type="signal peptide" evidence="1">
    <location>
        <begin position="1"/>
        <end position="20"/>
    </location>
</feature>
<proteinExistence type="predicted"/>
<sequence>MKRFFLIVSVALFSFFNAFTQNTDSLRAKRIFLSTYVYSDSARLSKSNIINLLKENPKAKVKYKWANILKPIGPVVALGGISLAFIALKGVDASAEIDGKMVDYKIRSLTKLLAGLGLLAGGVCMIESSNELVQHSVDIYNSTKKNRNTFNNIDKIKFGITESNAVGFSISLK</sequence>
<feature type="chain" id="PRO_5045509478" evidence="1">
    <location>
        <begin position="21"/>
        <end position="173"/>
    </location>
</feature>
<gene>
    <name evidence="2" type="ORF">EMA8858_00277</name>
</gene>
<dbReference type="Proteomes" id="UP000837932">
    <property type="component" value="Unassembled WGS sequence"/>
</dbReference>
<accession>A0ABN8EMT0</accession>
<reference evidence="2" key="1">
    <citation type="submission" date="2021-12" db="EMBL/GenBank/DDBJ databases">
        <authorList>
            <person name="Rodrigo-Torres L."/>
            <person name="Arahal R. D."/>
            <person name="Lucena T."/>
        </authorList>
    </citation>
    <scope>NUCLEOTIDE SEQUENCE</scope>
    <source>
        <strain evidence="2">CECT 8858</strain>
    </source>
</reference>
<name>A0ABN8EMT0_9BACT</name>
<evidence type="ECO:0000313" key="2">
    <source>
        <dbReference type="EMBL" id="CAH0994169.1"/>
    </source>
</evidence>
<dbReference type="EMBL" id="CAKLPY010000001">
    <property type="protein sequence ID" value="CAH0994169.1"/>
    <property type="molecule type" value="Genomic_DNA"/>
</dbReference>
<evidence type="ECO:0000313" key="3">
    <source>
        <dbReference type="Proteomes" id="UP000837932"/>
    </source>
</evidence>
<keyword evidence="1" id="KW-0732">Signal</keyword>
<organism evidence="2 3">
    <name type="scientific">Emticicia aquatica</name>
    <dbReference type="NCBI Taxonomy" id="1681835"/>
    <lineage>
        <taxon>Bacteria</taxon>
        <taxon>Pseudomonadati</taxon>
        <taxon>Bacteroidota</taxon>
        <taxon>Cytophagia</taxon>
        <taxon>Cytophagales</taxon>
        <taxon>Leadbetterellaceae</taxon>
        <taxon>Emticicia</taxon>
    </lineage>
</organism>
<dbReference type="RefSeq" id="WP_238803922.1">
    <property type="nucleotide sequence ID" value="NZ_CAKLPY010000001.1"/>
</dbReference>
<comment type="caution">
    <text evidence="2">The sequence shown here is derived from an EMBL/GenBank/DDBJ whole genome shotgun (WGS) entry which is preliminary data.</text>
</comment>
<evidence type="ECO:0000256" key="1">
    <source>
        <dbReference type="SAM" id="SignalP"/>
    </source>
</evidence>
<keyword evidence="3" id="KW-1185">Reference proteome</keyword>
<protein>
    <submittedName>
        <fullName evidence="2">Uncharacterized protein</fullName>
    </submittedName>
</protein>